<dbReference type="eggNOG" id="COG2755">
    <property type="taxonomic scope" value="Bacteria"/>
</dbReference>
<dbReference type="RefSeq" id="WP_013629458.1">
    <property type="nucleotide sequence ID" value="NC_015174.1"/>
</dbReference>
<keyword evidence="2" id="KW-1185">Reference proteome</keyword>
<dbReference type="Gene3D" id="2.120.10.10">
    <property type="match status" value="1"/>
</dbReference>
<name>F0SIR3_RUBBR</name>
<dbReference type="AlphaFoldDB" id="F0SIR3"/>
<sequence length="426" mass="48100">MNEHNTISRRQMLKTGTAAMLLPRALSAGESPSQSLIQSISRDTLWDNLDGKGITWFQTRCCMIPDSNAKRTALMTMQEIAGSDYYGGVHAVYSDDTGKSWTEPDPVAAFGQYPMPEHQGLRRAVCDVVPEYHPETNSVLAIGLVVFYRGERFSKADQLARYPMYAVRDSNGQWSQARKLEWDDPRGSNIYANNCGQRVTLPNGDVLLAFTFGDKPIHRSVASVRCTFDGSSLKIKEVGPALQLKHKRGLLEPSLTWYGGRFYMTIRAEDDHGYVAASEDGLNWSEKQQWTWDDGAPIGMSTTQQHWLTHSEGLFLVYNRRDDANRNVIRWRSPLFVAEVDPERMVLKRETERVVVPMQGDGVNKPNEVPLMGNFHIVNATESESWLTVGSWRPRMNESGSVTLARIQWARPNKLVGQSLDKPYVQ</sequence>
<dbReference type="HOGENOM" id="CLU_647028_0_0_0"/>
<evidence type="ECO:0000313" key="1">
    <source>
        <dbReference type="EMBL" id="ADY60737.1"/>
    </source>
</evidence>
<organism evidence="1 2">
    <name type="scientific">Rubinisphaera brasiliensis (strain ATCC 49424 / DSM 5305 / JCM 21570 / IAM 15109 / NBRC 103401 / IFAM 1448)</name>
    <name type="common">Planctomyces brasiliensis</name>
    <dbReference type="NCBI Taxonomy" id="756272"/>
    <lineage>
        <taxon>Bacteria</taxon>
        <taxon>Pseudomonadati</taxon>
        <taxon>Planctomycetota</taxon>
        <taxon>Planctomycetia</taxon>
        <taxon>Planctomycetales</taxon>
        <taxon>Planctomycetaceae</taxon>
        <taxon>Rubinisphaera</taxon>
    </lineage>
</organism>
<dbReference type="OrthoDB" id="263988at2"/>
<dbReference type="CDD" id="cd15482">
    <property type="entry name" value="Sialidase_non-viral"/>
    <property type="match status" value="1"/>
</dbReference>
<dbReference type="PROSITE" id="PS51318">
    <property type="entry name" value="TAT"/>
    <property type="match status" value="1"/>
</dbReference>
<reference evidence="2" key="1">
    <citation type="submission" date="2011-02" db="EMBL/GenBank/DDBJ databases">
        <title>The complete genome of Planctomyces brasiliensis DSM 5305.</title>
        <authorList>
            <person name="Lucas S."/>
            <person name="Copeland A."/>
            <person name="Lapidus A."/>
            <person name="Bruce D."/>
            <person name="Goodwin L."/>
            <person name="Pitluck S."/>
            <person name="Kyrpides N."/>
            <person name="Mavromatis K."/>
            <person name="Pagani I."/>
            <person name="Ivanova N."/>
            <person name="Ovchinnikova G."/>
            <person name="Lu M."/>
            <person name="Detter J.C."/>
            <person name="Han C."/>
            <person name="Land M."/>
            <person name="Hauser L."/>
            <person name="Markowitz V."/>
            <person name="Cheng J.-F."/>
            <person name="Hugenholtz P."/>
            <person name="Woyke T."/>
            <person name="Wu D."/>
            <person name="Tindall B."/>
            <person name="Pomrenke H.G."/>
            <person name="Brambilla E."/>
            <person name="Klenk H.-P."/>
            <person name="Eisen J.A."/>
        </authorList>
    </citation>
    <scope>NUCLEOTIDE SEQUENCE [LARGE SCALE GENOMIC DNA]</scope>
    <source>
        <strain evidence="2">ATCC 49424 / DSM 5305 / JCM 21570 / NBRC 103401 / IFAM 1448</strain>
    </source>
</reference>
<dbReference type="Proteomes" id="UP000006860">
    <property type="component" value="Chromosome"/>
</dbReference>
<proteinExistence type="predicted"/>
<gene>
    <name evidence="1" type="ordered locus">Plabr_3140</name>
</gene>
<protein>
    <submittedName>
        <fullName evidence="1">Sialidase</fullName>
    </submittedName>
</protein>
<accession>F0SIR3</accession>
<evidence type="ECO:0000313" key="2">
    <source>
        <dbReference type="Proteomes" id="UP000006860"/>
    </source>
</evidence>
<dbReference type="KEGG" id="pbs:Plabr_3140"/>
<dbReference type="InterPro" id="IPR006311">
    <property type="entry name" value="TAT_signal"/>
</dbReference>
<dbReference type="eggNOG" id="COG0412">
    <property type="taxonomic scope" value="Bacteria"/>
</dbReference>
<dbReference type="InterPro" id="IPR036278">
    <property type="entry name" value="Sialidase_sf"/>
</dbReference>
<dbReference type="EMBL" id="CP002546">
    <property type="protein sequence ID" value="ADY60737.1"/>
    <property type="molecule type" value="Genomic_DNA"/>
</dbReference>
<dbReference type="SUPFAM" id="SSF50939">
    <property type="entry name" value="Sialidases"/>
    <property type="match status" value="1"/>
</dbReference>